<feature type="transmembrane region" description="Helical" evidence="5">
    <location>
        <begin position="315"/>
        <end position="333"/>
    </location>
</feature>
<proteinExistence type="predicted"/>
<dbReference type="PANTHER" id="PTHR10231">
    <property type="entry name" value="NUCLEOTIDE-SUGAR TRANSMEMBRANE TRANSPORTER"/>
    <property type="match status" value="1"/>
</dbReference>
<dbReference type="GO" id="GO:0015165">
    <property type="term" value="F:pyrimidine nucleotide-sugar transmembrane transporter activity"/>
    <property type="evidence" value="ECO:0007669"/>
    <property type="project" value="InterPro"/>
</dbReference>
<organism evidence="7 8">
    <name type="scientific">Diacronema lutheri</name>
    <name type="common">Unicellular marine alga</name>
    <name type="synonym">Monochrysis lutheri</name>
    <dbReference type="NCBI Taxonomy" id="2081491"/>
    <lineage>
        <taxon>Eukaryota</taxon>
        <taxon>Haptista</taxon>
        <taxon>Haptophyta</taxon>
        <taxon>Pavlovophyceae</taxon>
        <taxon>Pavlovales</taxon>
        <taxon>Pavlovaceae</taxon>
        <taxon>Diacronema</taxon>
    </lineage>
</organism>
<keyword evidence="6" id="KW-0732">Signal</keyword>
<evidence type="ECO:0000313" key="7">
    <source>
        <dbReference type="EMBL" id="KAG8457337.1"/>
    </source>
</evidence>
<dbReference type="InterPro" id="IPR007271">
    <property type="entry name" value="Nuc_sug_transpt"/>
</dbReference>
<comment type="subcellular location">
    <subcellularLocation>
        <location evidence="1">Membrane</location>
        <topology evidence="1">Multi-pass membrane protein</topology>
    </subcellularLocation>
</comment>
<feature type="transmembrane region" description="Helical" evidence="5">
    <location>
        <begin position="279"/>
        <end position="295"/>
    </location>
</feature>
<evidence type="ECO:0000256" key="1">
    <source>
        <dbReference type="ARBA" id="ARBA00004141"/>
    </source>
</evidence>
<keyword evidence="3 5" id="KW-1133">Transmembrane helix</keyword>
<dbReference type="OMA" id="DEWARNI"/>
<protein>
    <recommendedName>
        <fullName evidence="9">Sugar phosphate transporter domain-containing protein</fullName>
    </recommendedName>
</protein>
<keyword evidence="8" id="KW-1185">Reference proteome</keyword>
<evidence type="ECO:0000256" key="5">
    <source>
        <dbReference type="SAM" id="Phobius"/>
    </source>
</evidence>
<gene>
    <name evidence="7" type="ORF">KFE25_014066</name>
</gene>
<dbReference type="SUPFAM" id="SSF103481">
    <property type="entry name" value="Multidrug resistance efflux transporter EmrE"/>
    <property type="match status" value="1"/>
</dbReference>
<dbReference type="OrthoDB" id="408493at2759"/>
<dbReference type="Proteomes" id="UP000751190">
    <property type="component" value="Unassembled WGS sequence"/>
</dbReference>
<feature type="transmembrane region" description="Helical" evidence="5">
    <location>
        <begin position="163"/>
        <end position="181"/>
    </location>
</feature>
<name>A0A8J5XB25_DIALT</name>
<reference evidence="7" key="1">
    <citation type="submission" date="2021-05" db="EMBL/GenBank/DDBJ databases">
        <title>The genome of the haptophyte Pavlova lutheri (Diacronema luteri, Pavlovales) - a model for lipid biosynthesis in eukaryotic algae.</title>
        <authorList>
            <person name="Hulatt C.J."/>
            <person name="Posewitz M.C."/>
        </authorList>
    </citation>
    <scope>NUCLEOTIDE SEQUENCE</scope>
    <source>
        <strain evidence="7">NIVA-4/92</strain>
    </source>
</reference>
<dbReference type="InterPro" id="IPR037185">
    <property type="entry name" value="EmrE-like"/>
</dbReference>
<evidence type="ECO:0000313" key="8">
    <source>
        <dbReference type="Proteomes" id="UP000751190"/>
    </source>
</evidence>
<evidence type="ECO:0000256" key="6">
    <source>
        <dbReference type="SAM" id="SignalP"/>
    </source>
</evidence>
<dbReference type="EMBL" id="JAGTXO010000073">
    <property type="protein sequence ID" value="KAG8457337.1"/>
    <property type="molecule type" value="Genomic_DNA"/>
</dbReference>
<dbReference type="AlphaFoldDB" id="A0A8J5XB25"/>
<feature type="chain" id="PRO_5035226654" description="Sugar phosphate transporter domain-containing protein" evidence="6">
    <location>
        <begin position="18"/>
        <end position="392"/>
    </location>
</feature>
<sequence>MLRVVLVACCSLAGALCAPQPGRLQPAVGRALSLGAGQARPKVVSVGPRFSPLRPRVPRVLRGAIRGAAPTPAAMPAPEPGVKGFLLRHRTFLLLVALVLQKCVTDVLTNLTRRTSTYSATSVALLSEVAKFPLLIVAVALFGGGWKRVAPTLRNTVSDRPFSLVWVSLCYSVQNVLYFLALSHLSAESYQVLSQSKLLFTAGLMMGIMQTRLRLEQWSALGMLIGGSLLVQLSEASRAVVAGGNAYLGGLWAILGSLLSSLPNVYYEKLLKEKGTDEWARNIQMTFWIFLWILASMCFEGNGLRIDLSGFSLNVWLIIALKALNCLLIPATLKYADNILYSYAKPTSIVLTCALSSIVSGTLPAPRFVAGMVLVLASIYLYNSPAPKAKAA</sequence>
<feature type="transmembrane region" description="Helical" evidence="5">
    <location>
        <begin position="246"/>
        <end position="267"/>
    </location>
</feature>
<evidence type="ECO:0000256" key="3">
    <source>
        <dbReference type="ARBA" id="ARBA00022989"/>
    </source>
</evidence>
<keyword evidence="4 5" id="KW-0472">Membrane</keyword>
<evidence type="ECO:0000256" key="2">
    <source>
        <dbReference type="ARBA" id="ARBA00022692"/>
    </source>
</evidence>
<accession>A0A8J5XB25</accession>
<evidence type="ECO:0000256" key="4">
    <source>
        <dbReference type="ARBA" id="ARBA00023136"/>
    </source>
</evidence>
<dbReference type="Pfam" id="PF04142">
    <property type="entry name" value="Nuc_sug_transp"/>
    <property type="match status" value="1"/>
</dbReference>
<dbReference type="NCBIfam" id="TIGR00803">
    <property type="entry name" value="nst"/>
    <property type="match status" value="1"/>
</dbReference>
<dbReference type="GO" id="GO:0000139">
    <property type="term" value="C:Golgi membrane"/>
    <property type="evidence" value="ECO:0007669"/>
    <property type="project" value="InterPro"/>
</dbReference>
<keyword evidence="2 5" id="KW-0812">Transmembrane</keyword>
<evidence type="ECO:0008006" key="9">
    <source>
        <dbReference type="Google" id="ProtNLM"/>
    </source>
</evidence>
<feature type="transmembrane region" description="Helical" evidence="5">
    <location>
        <begin position="365"/>
        <end position="382"/>
    </location>
</feature>
<feature type="transmembrane region" description="Helical" evidence="5">
    <location>
        <begin position="123"/>
        <end position="143"/>
    </location>
</feature>
<feature type="signal peptide" evidence="6">
    <location>
        <begin position="1"/>
        <end position="17"/>
    </location>
</feature>
<comment type="caution">
    <text evidence="7">The sequence shown here is derived from an EMBL/GenBank/DDBJ whole genome shotgun (WGS) entry which is preliminary data.</text>
</comment>